<comment type="similarity">
    <text evidence="1 2">Belongs to the ubiquitin family. SUMO subfamily.</text>
</comment>
<evidence type="ECO:0000256" key="1">
    <source>
        <dbReference type="ARBA" id="ARBA00009185"/>
    </source>
</evidence>
<dbReference type="InterPro" id="IPR000626">
    <property type="entry name" value="Ubiquitin-like_dom"/>
</dbReference>
<feature type="domain" description="Ubiquitin-like" evidence="3">
    <location>
        <begin position="8"/>
        <end position="85"/>
    </location>
</feature>
<comment type="caution">
    <text evidence="4">The sequence shown here is derived from an EMBL/GenBank/DDBJ whole genome shotgun (WGS) entry which is preliminary data.</text>
</comment>
<evidence type="ECO:0000256" key="2">
    <source>
        <dbReference type="RuleBase" id="RU361190"/>
    </source>
</evidence>
<dbReference type="FunFam" id="3.10.20.90:FF:000174">
    <property type="entry name" value="Small ubiquitin-related modifier"/>
    <property type="match status" value="1"/>
</dbReference>
<protein>
    <recommendedName>
        <fullName evidence="2">Small ubiquitin-related modifier</fullName>
        <shortName evidence="2">SUMO</shortName>
    </recommendedName>
</protein>
<keyword evidence="5" id="KW-1185">Reference proteome</keyword>
<gene>
    <name evidence="4" type="ORF">DGYR_LOCUS12500</name>
</gene>
<sequence length="86" mass="9730">MGEKTENAHINLKVQGQDGSVVHFKIKRNTPLRKLMNAYCERTGVRQPQVRFQFDGTRLNDTDTPIKLDLDDGDAIEVFQNQTGGL</sequence>
<evidence type="ECO:0000259" key="3">
    <source>
        <dbReference type="PROSITE" id="PS50053"/>
    </source>
</evidence>
<proteinExistence type="inferred from homology"/>
<dbReference type="AlphaFoldDB" id="A0A7I8WA84"/>
<dbReference type="PROSITE" id="PS50053">
    <property type="entry name" value="UBIQUITIN_2"/>
    <property type="match status" value="1"/>
</dbReference>
<dbReference type="Proteomes" id="UP000549394">
    <property type="component" value="Unassembled WGS sequence"/>
</dbReference>
<name>A0A7I8WA84_9ANNE</name>
<dbReference type="SUPFAM" id="SSF54236">
    <property type="entry name" value="Ubiquitin-like"/>
    <property type="match status" value="1"/>
</dbReference>
<evidence type="ECO:0000313" key="5">
    <source>
        <dbReference type="Proteomes" id="UP000549394"/>
    </source>
</evidence>
<dbReference type="GO" id="GO:0005634">
    <property type="term" value="C:nucleus"/>
    <property type="evidence" value="ECO:0007669"/>
    <property type="project" value="UniProtKB-SubCell"/>
</dbReference>
<dbReference type="SMART" id="SM00213">
    <property type="entry name" value="UBQ"/>
    <property type="match status" value="1"/>
</dbReference>
<comment type="subcellular location">
    <subcellularLocation>
        <location evidence="2">Nucleus</location>
    </subcellularLocation>
</comment>
<dbReference type="Pfam" id="PF11976">
    <property type="entry name" value="Rad60-SLD"/>
    <property type="match status" value="1"/>
</dbReference>
<evidence type="ECO:0000313" key="4">
    <source>
        <dbReference type="EMBL" id="CAD5125053.1"/>
    </source>
</evidence>
<accession>A0A7I8WA84</accession>
<dbReference type="Gene3D" id="3.10.20.90">
    <property type="entry name" value="Phosphatidylinositol 3-kinase Catalytic Subunit, Chain A, domain 1"/>
    <property type="match status" value="1"/>
</dbReference>
<organism evidence="4 5">
    <name type="scientific">Dimorphilus gyrociliatus</name>
    <dbReference type="NCBI Taxonomy" id="2664684"/>
    <lineage>
        <taxon>Eukaryota</taxon>
        <taxon>Metazoa</taxon>
        <taxon>Spiralia</taxon>
        <taxon>Lophotrochozoa</taxon>
        <taxon>Annelida</taxon>
        <taxon>Polychaeta</taxon>
        <taxon>Polychaeta incertae sedis</taxon>
        <taxon>Dinophilidae</taxon>
        <taxon>Dimorphilus</taxon>
    </lineage>
</organism>
<keyword evidence="2" id="KW-0833">Ubl conjugation pathway</keyword>
<dbReference type="PANTHER" id="PTHR10562">
    <property type="entry name" value="SMALL UBIQUITIN-RELATED MODIFIER"/>
    <property type="match status" value="1"/>
</dbReference>
<reference evidence="4 5" key="1">
    <citation type="submission" date="2020-08" db="EMBL/GenBank/DDBJ databases">
        <authorList>
            <person name="Hejnol A."/>
        </authorList>
    </citation>
    <scope>NUCLEOTIDE SEQUENCE [LARGE SCALE GENOMIC DNA]</scope>
</reference>
<dbReference type="EMBL" id="CAJFCJ010000024">
    <property type="protein sequence ID" value="CAD5125053.1"/>
    <property type="molecule type" value="Genomic_DNA"/>
</dbReference>
<dbReference type="InterPro" id="IPR029071">
    <property type="entry name" value="Ubiquitin-like_domsf"/>
</dbReference>
<dbReference type="CDD" id="cd16115">
    <property type="entry name" value="Ubl_SUMO2_3_4"/>
    <property type="match status" value="1"/>
</dbReference>
<dbReference type="OrthoDB" id="442921at2759"/>
<keyword evidence="2" id="KW-0539">Nucleus</keyword>
<dbReference type="InterPro" id="IPR022617">
    <property type="entry name" value="Rad60/SUMO-like_dom"/>
</dbReference>